<evidence type="ECO:0000256" key="3">
    <source>
        <dbReference type="ARBA" id="ARBA00022777"/>
    </source>
</evidence>
<protein>
    <submittedName>
        <fullName evidence="9">Kinase</fullName>
    </submittedName>
</protein>
<dbReference type="SUPFAM" id="SSF54211">
    <property type="entry name" value="Ribosomal protein S5 domain 2-like"/>
    <property type="match status" value="1"/>
</dbReference>
<dbReference type="InterPro" id="IPR014606">
    <property type="entry name" value="Heptose_7-P_kinase"/>
</dbReference>
<dbReference type="PANTHER" id="PTHR32463:SF0">
    <property type="entry name" value="L-FUCOSE KINASE"/>
    <property type="match status" value="1"/>
</dbReference>
<organism evidence="9 10">
    <name type="scientific">Eisenbergiella massiliensis</name>
    <dbReference type="NCBI Taxonomy" id="1720294"/>
    <lineage>
        <taxon>Bacteria</taxon>
        <taxon>Bacillati</taxon>
        <taxon>Bacillota</taxon>
        <taxon>Clostridia</taxon>
        <taxon>Lachnospirales</taxon>
        <taxon>Lachnospiraceae</taxon>
        <taxon>Eisenbergiella</taxon>
    </lineage>
</organism>
<keyword evidence="6" id="KW-0175">Coiled coil</keyword>
<keyword evidence="10" id="KW-1185">Reference proteome</keyword>
<dbReference type="InterPro" id="IPR001174">
    <property type="entry name" value="HddA/FKP"/>
</dbReference>
<name>A0A3E3I7P6_9FIRM</name>
<keyword evidence="1" id="KW-0808">Transferase</keyword>
<comment type="caution">
    <text evidence="9">The sequence shown here is derived from an EMBL/GenBank/DDBJ whole genome shotgun (WGS) entry which is preliminary data.</text>
</comment>
<evidence type="ECO:0000256" key="4">
    <source>
        <dbReference type="ARBA" id="ARBA00022840"/>
    </source>
</evidence>
<evidence type="ECO:0000259" key="8">
    <source>
        <dbReference type="Pfam" id="PF08544"/>
    </source>
</evidence>
<comment type="similarity">
    <text evidence="5">Belongs to the GHMP kinase family.</text>
</comment>
<dbReference type="InterPro" id="IPR052203">
    <property type="entry name" value="GHMP_Kinase-Related"/>
</dbReference>
<feature type="domain" description="GHMP kinase N-terminal" evidence="7">
    <location>
        <begin position="76"/>
        <end position="156"/>
    </location>
</feature>
<dbReference type="GeneID" id="97986769"/>
<dbReference type="Pfam" id="PF00288">
    <property type="entry name" value="GHMP_kinases_N"/>
    <property type="match status" value="1"/>
</dbReference>
<evidence type="ECO:0000313" key="9">
    <source>
        <dbReference type="EMBL" id="RGE62479.1"/>
    </source>
</evidence>
<dbReference type="EMBL" id="QVLV01000004">
    <property type="protein sequence ID" value="RGE62479.1"/>
    <property type="molecule type" value="Genomic_DNA"/>
</dbReference>
<dbReference type="PIRSF" id="PIRSF036406">
    <property type="entry name" value="Hept_kin"/>
    <property type="match status" value="1"/>
</dbReference>
<dbReference type="PRINTS" id="PR00960">
    <property type="entry name" value="LMBPPROTEIN"/>
</dbReference>
<dbReference type="Pfam" id="PF08544">
    <property type="entry name" value="GHMP_kinases_C"/>
    <property type="match status" value="1"/>
</dbReference>
<dbReference type="GO" id="GO:0005524">
    <property type="term" value="F:ATP binding"/>
    <property type="evidence" value="ECO:0007669"/>
    <property type="project" value="UniProtKB-KW"/>
</dbReference>
<keyword evidence="2" id="KW-0547">Nucleotide-binding</keyword>
<evidence type="ECO:0000256" key="5">
    <source>
        <dbReference type="ARBA" id="ARBA00038121"/>
    </source>
</evidence>
<dbReference type="SUPFAM" id="SSF55060">
    <property type="entry name" value="GHMP Kinase, C-terminal domain"/>
    <property type="match status" value="1"/>
</dbReference>
<sequence length="379" mass="43412">MIITRTPFRISFFGGGTDFAEFYKEHGGAVLSTAIDKYCYVNVRHLPRFFDYASELCYSEIERVNHVSEVKHPLIREALKMLDMHEIRLSYESDIPARSGMGTSSAFAVGMLNAFHSIKGQYMSKKQLADEAIYLERVQCKEVGGIQDQIATAYGGMNKIEFGDFGYIVKPEVIYPIRKRKLNSHLMLFFTGFSRYSFEISVRTRAQIKNKEKELLEMKQLVEEAEKILTDKNKDLNDFGRLLDYNWKLKRGLNEEISTDATDLIYHKAKAAGALGGKLLGAGGGGFILLYAELDRQASIRYALNDLLYVPFKFDEEGAKVIYYEPETYVPTGTKREISDDVRYDDFQEKWIDNTPKLLKLTAQINKHDKNQAVYKHQG</sequence>
<dbReference type="InterPro" id="IPR020568">
    <property type="entry name" value="Ribosomal_Su5_D2-typ_SF"/>
</dbReference>
<dbReference type="InterPro" id="IPR013750">
    <property type="entry name" value="GHMP_kinase_C_dom"/>
</dbReference>
<feature type="domain" description="GHMP kinase C-terminal" evidence="8">
    <location>
        <begin position="233"/>
        <end position="307"/>
    </location>
</feature>
<proteinExistence type="inferred from homology"/>
<evidence type="ECO:0000313" key="10">
    <source>
        <dbReference type="Proteomes" id="UP000260812"/>
    </source>
</evidence>
<dbReference type="Gene3D" id="3.30.230.120">
    <property type="match status" value="1"/>
</dbReference>
<gene>
    <name evidence="9" type="ORF">DXC51_07730</name>
</gene>
<evidence type="ECO:0000256" key="1">
    <source>
        <dbReference type="ARBA" id="ARBA00022679"/>
    </source>
</evidence>
<dbReference type="InterPro" id="IPR036554">
    <property type="entry name" value="GHMP_kinase_C_sf"/>
</dbReference>
<feature type="coiled-coil region" evidence="6">
    <location>
        <begin position="208"/>
        <end position="235"/>
    </location>
</feature>
<evidence type="ECO:0000256" key="6">
    <source>
        <dbReference type="SAM" id="Coils"/>
    </source>
</evidence>
<reference evidence="9" key="1">
    <citation type="submission" date="2018-08" db="EMBL/GenBank/DDBJ databases">
        <title>A genome reference for cultivated species of the human gut microbiota.</title>
        <authorList>
            <person name="Zou Y."/>
            <person name="Xue W."/>
            <person name="Luo G."/>
        </authorList>
    </citation>
    <scope>NUCLEOTIDE SEQUENCE [LARGE SCALE GENOMIC DNA]</scope>
    <source>
        <strain evidence="9">TF05-5AC</strain>
    </source>
</reference>
<dbReference type="AlphaFoldDB" id="A0A3E3I7P6"/>
<dbReference type="InterPro" id="IPR006204">
    <property type="entry name" value="GHMP_kinase_N_dom"/>
</dbReference>
<keyword evidence="3 9" id="KW-0418">Kinase</keyword>
<evidence type="ECO:0000256" key="2">
    <source>
        <dbReference type="ARBA" id="ARBA00022741"/>
    </source>
</evidence>
<dbReference type="GO" id="GO:0050201">
    <property type="term" value="F:fucokinase activity"/>
    <property type="evidence" value="ECO:0007669"/>
    <property type="project" value="TreeGrafter"/>
</dbReference>
<dbReference type="GO" id="GO:0042352">
    <property type="term" value="P:GDP-L-fucose salvage"/>
    <property type="evidence" value="ECO:0007669"/>
    <property type="project" value="TreeGrafter"/>
</dbReference>
<dbReference type="RefSeq" id="WP_021634721.1">
    <property type="nucleotide sequence ID" value="NZ_QVLV01000004.1"/>
</dbReference>
<dbReference type="PANTHER" id="PTHR32463">
    <property type="entry name" value="L-FUCOSE KINASE"/>
    <property type="match status" value="1"/>
</dbReference>
<evidence type="ECO:0000259" key="7">
    <source>
        <dbReference type="Pfam" id="PF00288"/>
    </source>
</evidence>
<dbReference type="Proteomes" id="UP000260812">
    <property type="component" value="Unassembled WGS sequence"/>
</dbReference>
<keyword evidence="4" id="KW-0067">ATP-binding</keyword>
<accession>A0A3E3I7P6</accession>